<sequence length="44" mass="5019">MILRDLGTRYTDLLPYIQDLPARIRALILVPESRGNIAARMPQP</sequence>
<dbReference type="Proteomes" id="UP000642070">
    <property type="component" value="Unassembled WGS sequence"/>
</dbReference>
<accession>A0A917UCP9</accession>
<reference evidence="1" key="2">
    <citation type="submission" date="2020-09" db="EMBL/GenBank/DDBJ databases">
        <authorList>
            <person name="Sun Q."/>
            <person name="Ohkuma M."/>
        </authorList>
    </citation>
    <scope>NUCLEOTIDE SEQUENCE</scope>
    <source>
        <strain evidence="1">JCM 19831</strain>
    </source>
</reference>
<protein>
    <submittedName>
        <fullName evidence="1">Uncharacterized protein</fullName>
    </submittedName>
</protein>
<organism evidence="1 2">
    <name type="scientific">Dactylosporangium sucinum</name>
    <dbReference type="NCBI Taxonomy" id="1424081"/>
    <lineage>
        <taxon>Bacteria</taxon>
        <taxon>Bacillati</taxon>
        <taxon>Actinomycetota</taxon>
        <taxon>Actinomycetes</taxon>
        <taxon>Micromonosporales</taxon>
        <taxon>Micromonosporaceae</taxon>
        <taxon>Dactylosporangium</taxon>
    </lineage>
</organism>
<evidence type="ECO:0000313" key="1">
    <source>
        <dbReference type="EMBL" id="GGM82531.1"/>
    </source>
</evidence>
<keyword evidence="2" id="KW-1185">Reference proteome</keyword>
<name>A0A917UCP9_9ACTN</name>
<evidence type="ECO:0000313" key="2">
    <source>
        <dbReference type="Proteomes" id="UP000642070"/>
    </source>
</evidence>
<proteinExistence type="predicted"/>
<gene>
    <name evidence="1" type="ORF">GCM10007977_100010</name>
</gene>
<comment type="caution">
    <text evidence="1">The sequence shown here is derived from an EMBL/GenBank/DDBJ whole genome shotgun (WGS) entry which is preliminary data.</text>
</comment>
<dbReference type="AlphaFoldDB" id="A0A917UCP9"/>
<reference evidence="1" key="1">
    <citation type="journal article" date="2014" name="Int. J. Syst. Evol. Microbiol.">
        <title>Complete genome sequence of Corynebacterium casei LMG S-19264T (=DSM 44701T), isolated from a smear-ripened cheese.</title>
        <authorList>
            <consortium name="US DOE Joint Genome Institute (JGI-PGF)"/>
            <person name="Walter F."/>
            <person name="Albersmeier A."/>
            <person name="Kalinowski J."/>
            <person name="Ruckert C."/>
        </authorList>
    </citation>
    <scope>NUCLEOTIDE SEQUENCE</scope>
    <source>
        <strain evidence="1">JCM 19831</strain>
    </source>
</reference>
<dbReference type="EMBL" id="BMPI01000090">
    <property type="protein sequence ID" value="GGM82531.1"/>
    <property type="molecule type" value="Genomic_DNA"/>
</dbReference>
<dbReference type="RefSeq" id="WP_268241763.1">
    <property type="nucleotide sequence ID" value="NZ_BMPI01000090.1"/>
</dbReference>